<keyword evidence="10 15" id="KW-0949">S-adenosyl-L-methionine</keyword>
<dbReference type="NCBIfam" id="NF000648">
    <property type="entry name" value="PRK00026.1"/>
    <property type="match status" value="1"/>
</dbReference>
<keyword evidence="11 15" id="KW-0819">tRNA processing</keyword>
<dbReference type="GO" id="GO:0052906">
    <property type="term" value="F:tRNA (guanine(37)-N1)-methyltransferase activity"/>
    <property type="evidence" value="ECO:0007669"/>
    <property type="project" value="UniProtKB-UniRule"/>
</dbReference>
<evidence type="ECO:0000256" key="11">
    <source>
        <dbReference type="ARBA" id="ARBA00022694"/>
    </source>
</evidence>
<dbReference type="GO" id="GO:0002939">
    <property type="term" value="P:tRNA N1-guanine methylation"/>
    <property type="evidence" value="ECO:0007669"/>
    <property type="project" value="TreeGrafter"/>
</dbReference>
<keyword evidence="7 15" id="KW-0963">Cytoplasm</keyword>
<comment type="subcellular location">
    <subcellularLocation>
        <location evidence="2 15 17">Cytoplasm</location>
    </subcellularLocation>
</comment>
<evidence type="ECO:0000256" key="3">
    <source>
        <dbReference type="ARBA" id="ARBA00007630"/>
    </source>
</evidence>
<dbReference type="HAMAP" id="MF_00605">
    <property type="entry name" value="TrmD"/>
    <property type="match status" value="1"/>
</dbReference>
<evidence type="ECO:0000313" key="20">
    <source>
        <dbReference type="Proteomes" id="UP000630660"/>
    </source>
</evidence>
<evidence type="ECO:0000256" key="13">
    <source>
        <dbReference type="ARBA" id="ARBA00033392"/>
    </source>
</evidence>
<dbReference type="InterPro" id="IPR023148">
    <property type="entry name" value="tRNA_m1G_MeTrfase_C_sf"/>
</dbReference>
<dbReference type="InterPro" id="IPR002649">
    <property type="entry name" value="tRNA_m1G_MeTrfase_TrmD"/>
</dbReference>
<evidence type="ECO:0000256" key="14">
    <source>
        <dbReference type="ARBA" id="ARBA00047783"/>
    </source>
</evidence>
<dbReference type="NCBIfam" id="TIGR00088">
    <property type="entry name" value="trmD"/>
    <property type="match status" value="1"/>
</dbReference>
<feature type="domain" description="tRNA methyltransferase TRMD/TRM10-type" evidence="18">
    <location>
        <begin position="2"/>
        <end position="237"/>
    </location>
</feature>
<accession>A0A9D5QBR8</accession>
<evidence type="ECO:0000256" key="1">
    <source>
        <dbReference type="ARBA" id="ARBA00002634"/>
    </source>
</evidence>
<dbReference type="InterPro" id="IPR016009">
    <property type="entry name" value="tRNA_MeTrfase_TRMD/TRM10"/>
</dbReference>
<evidence type="ECO:0000256" key="17">
    <source>
        <dbReference type="RuleBase" id="RU003464"/>
    </source>
</evidence>
<dbReference type="SUPFAM" id="SSF75217">
    <property type="entry name" value="alpha/beta knot"/>
    <property type="match status" value="1"/>
</dbReference>
<dbReference type="Pfam" id="PF01746">
    <property type="entry name" value="tRNA_m1G_MT"/>
    <property type="match status" value="1"/>
</dbReference>
<dbReference type="CDD" id="cd18080">
    <property type="entry name" value="TrmD-like"/>
    <property type="match status" value="1"/>
</dbReference>
<evidence type="ECO:0000313" key="19">
    <source>
        <dbReference type="EMBL" id="MBD3363764.1"/>
    </source>
</evidence>
<evidence type="ECO:0000256" key="6">
    <source>
        <dbReference type="ARBA" id="ARBA00014679"/>
    </source>
</evidence>
<dbReference type="EMBL" id="WJKJ01000027">
    <property type="protein sequence ID" value="MBD3363764.1"/>
    <property type="molecule type" value="Genomic_DNA"/>
</dbReference>
<proteinExistence type="inferred from homology"/>
<comment type="catalytic activity">
    <reaction evidence="14 15 17">
        <text>guanosine(37) in tRNA + S-adenosyl-L-methionine = N(1)-methylguanosine(37) in tRNA + S-adenosyl-L-homocysteine + H(+)</text>
        <dbReference type="Rhea" id="RHEA:36899"/>
        <dbReference type="Rhea" id="RHEA-COMP:10145"/>
        <dbReference type="Rhea" id="RHEA-COMP:10147"/>
        <dbReference type="ChEBI" id="CHEBI:15378"/>
        <dbReference type="ChEBI" id="CHEBI:57856"/>
        <dbReference type="ChEBI" id="CHEBI:59789"/>
        <dbReference type="ChEBI" id="CHEBI:73542"/>
        <dbReference type="ChEBI" id="CHEBI:74269"/>
        <dbReference type="EC" id="2.1.1.228"/>
    </reaction>
</comment>
<evidence type="ECO:0000256" key="12">
    <source>
        <dbReference type="ARBA" id="ARBA00029736"/>
    </source>
</evidence>
<evidence type="ECO:0000256" key="8">
    <source>
        <dbReference type="ARBA" id="ARBA00022603"/>
    </source>
</evidence>
<dbReference type="FunFam" id="1.10.1270.20:FF:000001">
    <property type="entry name" value="tRNA (guanine-N(1)-)-methyltransferase"/>
    <property type="match status" value="1"/>
</dbReference>
<dbReference type="Proteomes" id="UP000630660">
    <property type="component" value="Unassembled WGS sequence"/>
</dbReference>
<dbReference type="InterPro" id="IPR029028">
    <property type="entry name" value="Alpha/beta_knot_MTases"/>
</dbReference>
<dbReference type="InterPro" id="IPR029026">
    <property type="entry name" value="tRNA_m1G_MTases_N"/>
</dbReference>
<protein>
    <recommendedName>
        <fullName evidence="6 15">tRNA (guanine-N(1)-)-methyltransferase</fullName>
        <ecNumber evidence="5 15">2.1.1.228</ecNumber>
    </recommendedName>
    <alternativeName>
        <fullName evidence="12 15">M1G-methyltransferase</fullName>
    </alternativeName>
    <alternativeName>
        <fullName evidence="13 15">tRNA [GM37] methyltransferase</fullName>
    </alternativeName>
</protein>
<evidence type="ECO:0000256" key="10">
    <source>
        <dbReference type="ARBA" id="ARBA00022691"/>
    </source>
</evidence>
<comment type="function">
    <text evidence="1 15 17">Specifically methylates guanosine-37 in various tRNAs.</text>
</comment>
<dbReference type="Gene3D" id="3.40.1280.10">
    <property type="match status" value="1"/>
</dbReference>
<feature type="binding site" evidence="15 16">
    <location>
        <begin position="145"/>
        <end position="150"/>
    </location>
    <ligand>
        <name>S-adenosyl-L-methionine</name>
        <dbReference type="ChEBI" id="CHEBI:59789"/>
    </ligand>
</feature>
<dbReference type="PANTHER" id="PTHR46417:SF1">
    <property type="entry name" value="TRNA (GUANINE-N(1)-)-METHYLTRANSFERASE"/>
    <property type="match status" value="1"/>
</dbReference>
<evidence type="ECO:0000256" key="4">
    <source>
        <dbReference type="ARBA" id="ARBA00011738"/>
    </source>
</evidence>
<evidence type="ECO:0000256" key="16">
    <source>
        <dbReference type="PIRSR" id="PIRSR000386-1"/>
    </source>
</evidence>
<comment type="subunit">
    <text evidence="4 15 17">Homodimer.</text>
</comment>
<comment type="caution">
    <text evidence="19">The sequence shown here is derived from an EMBL/GenBank/DDBJ whole genome shotgun (WGS) entry which is preliminary data.</text>
</comment>
<evidence type="ECO:0000256" key="15">
    <source>
        <dbReference type="HAMAP-Rule" id="MF_00605"/>
    </source>
</evidence>
<dbReference type="EC" id="2.1.1.228" evidence="5 15"/>
<evidence type="ECO:0000259" key="18">
    <source>
        <dbReference type="Pfam" id="PF01746"/>
    </source>
</evidence>
<sequence>MLQFTIISGLPEYLQSSVSAGHLRIAQERRALEVETVDLRDYTEDSYRTIDDEPYGGGRGMVLKPEPVWRALKTAGLKMPEAGGKLGNRRASGHPWVILPTPKGKSLMQEDLVRLSKKRHIIFLCSRYKGIDERIRAWVHEEISLGDYVIGGGEAAALVMMEGIARLLQDVVGDKESVETDSYTCGLLSAPTYTRPEEFMDWSVPQVLLSGHHAEINRWRRKQALALTLVRRPDMLAKVELNDEDKKLLSEVIIEQAGRS</sequence>
<reference evidence="19" key="1">
    <citation type="submission" date="2019-11" db="EMBL/GenBank/DDBJ databases">
        <title>Microbial mats filling the niche in hypersaline microbial mats.</title>
        <authorList>
            <person name="Wong H.L."/>
            <person name="Macleod F.I."/>
            <person name="White R.A. III"/>
            <person name="Burns B.P."/>
        </authorList>
    </citation>
    <scope>NUCLEOTIDE SEQUENCE</scope>
    <source>
        <strain evidence="19">Bin_327</strain>
    </source>
</reference>
<comment type="similarity">
    <text evidence="3 15 17">Belongs to the RNA methyltransferase TrmD family.</text>
</comment>
<gene>
    <name evidence="15 19" type="primary">trmD</name>
    <name evidence="19" type="ORF">GF359_00965</name>
</gene>
<evidence type="ECO:0000256" key="9">
    <source>
        <dbReference type="ARBA" id="ARBA00022679"/>
    </source>
</evidence>
<name>A0A9D5QBR8_UNCW3</name>
<organism evidence="19 20">
    <name type="scientific">candidate division WOR-3 bacterium</name>
    <dbReference type="NCBI Taxonomy" id="2052148"/>
    <lineage>
        <taxon>Bacteria</taxon>
        <taxon>Bacteria division WOR-3</taxon>
    </lineage>
</organism>
<evidence type="ECO:0000256" key="5">
    <source>
        <dbReference type="ARBA" id="ARBA00012807"/>
    </source>
</evidence>
<keyword evidence="9 15" id="KW-0808">Transferase</keyword>
<dbReference type="PIRSF" id="PIRSF000386">
    <property type="entry name" value="tRNA_mtase"/>
    <property type="match status" value="1"/>
</dbReference>
<dbReference type="Gene3D" id="1.10.1270.20">
    <property type="entry name" value="tRNA(m1g37)methyltransferase, domain 2"/>
    <property type="match status" value="1"/>
</dbReference>
<dbReference type="AlphaFoldDB" id="A0A9D5QBR8"/>
<comment type="caution">
    <text evidence="15">Lacks conserved residue(s) required for the propagation of feature annotation.</text>
</comment>
<dbReference type="GO" id="GO:0005829">
    <property type="term" value="C:cytosol"/>
    <property type="evidence" value="ECO:0007669"/>
    <property type="project" value="TreeGrafter"/>
</dbReference>
<evidence type="ECO:0000256" key="2">
    <source>
        <dbReference type="ARBA" id="ARBA00004496"/>
    </source>
</evidence>
<evidence type="ECO:0000256" key="7">
    <source>
        <dbReference type="ARBA" id="ARBA00022490"/>
    </source>
</evidence>
<keyword evidence="8 15" id="KW-0489">Methyltransferase</keyword>
<dbReference type="PANTHER" id="PTHR46417">
    <property type="entry name" value="TRNA (GUANINE-N(1)-)-METHYLTRANSFERASE"/>
    <property type="match status" value="1"/>
</dbReference>